<comment type="caution">
    <text evidence="2">The sequence shown here is derived from an EMBL/GenBank/DDBJ whole genome shotgun (WGS) entry which is preliminary data.</text>
</comment>
<dbReference type="Proteomes" id="UP000799777">
    <property type="component" value="Unassembled WGS sequence"/>
</dbReference>
<organism evidence="2 3">
    <name type="scientific">Setomelanomma holmii</name>
    <dbReference type="NCBI Taxonomy" id="210430"/>
    <lineage>
        <taxon>Eukaryota</taxon>
        <taxon>Fungi</taxon>
        <taxon>Dikarya</taxon>
        <taxon>Ascomycota</taxon>
        <taxon>Pezizomycotina</taxon>
        <taxon>Dothideomycetes</taxon>
        <taxon>Pleosporomycetidae</taxon>
        <taxon>Pleosporales</taxon>
        <taxon>Pleosporineae</taxon>
        <taxon>Phaeosphaeriaceae</taxon>
        <taxon>Setomelanomma</taxon>
    </lineage>
</organism>
<evidence type="ECO:0000313" key="2">
    <source>
        <dbReference type="EMBL" id="KAF2029948.1"/>
    </source>
</evidence>
<dbReference type="EMBL" id="ML978195">
    <property type="protein sequence ID" value="KAF2029948.1"/>
    <property type="molecule type" value="Genomic_DNA"/>
</dbReference>
<sequence length="126" mass="14264">MRLLNTFTLEVESPFYGTIPENVILPHTPGGEEVTLQDLQNGLADCKKGFAKLKGCCTKAKEDGYTYCWIDTCCIDQTSSAELSEAINLMYRCCQKSSICYIYLADATWAGHFEKAKWWSRGWTLQ</sequence>
<dbReference type="AlphaFoldDB" id="A0A9P4H893"/>
<proteinExistence type="predicted"/>
<feature type="domain" description="Heterokaryon incompatibility" evidence="1">
    <location>
        <begin position="55"/>
        <end position="108"/>
    </location>
</feature>
<evidence type="ECO:0000313" key="3">
    <source>
        <dbReference type="Proteomes" id="UP000799777"/>
    </source>
</evidence>
<protein>
    <recommendedName>
        <fullName evidence="1">Heterokaryon incompatibility domain-containing protein</fullName>
    </recommendedName>
</protein>
<dbReference type="PANTHER" id="PTHR10622:SF10">
    <property type="entry name" value="HET DOMAIN-CONTAINING PROTEIN"/>
    <property type="match status" value="1"/>
</dbReference>
<dbReference type="Pfam" id="PF06985">
    <property type="entry name" value="HET"/>
    <property type="match status" value="1"/>
</dbReference>
<accession>A0A9P4H893</accession>
<name>A0A9P4H893_9PLEO</name>
<dbReference type="InterPro" id="IPR010730">
    <property type="entry name" value="HET"/>
</dbReference>
<keyword evidence="3" id="KW-1185">Reference proteome</keyword>
<dbReference type="PANTHER" id="PTHR10622">
    <property type="entry name" value="HET DOMAIN-CONTAINING PROTEIN"/>
    <property type="match status" value="1"/>
</dbReference>
<gene>
    <name evidence="2" type="ORF">EK21DRAFT_44207</name>
</gene>
<dbReference type="OrthoDB" id="674604at2759"/>
<feature type="non-terminal residue" evidence="2">
    <location>
        <position position="126"/>
    </location>
</feature>
<evidence type="ECO:0000259" key="1">
    <source>
        <dbReference type="Pfam" id="PF06985"/>
    </source>
</evidence>
<reference evidence="2" key="1">
    <citation type="journal article" date="2020" name="Stud. Mycol.">
        <title>101 Dothideomycetes genomes: a test case for predicting lifestyles and emergence of pathogens.</title>
        <authorList>
            <person name="Haridas S."/>
            <person name="Albert R."/>
            <person name="Binder M."/>
            <person name="Bloem J."/>
            <person name="Labutti K."/>
            <person name="Salamov A."/>
            <person name="Andreopoulos B."/>
            <person name="Baker S."/>
            <person name="Barry K."/>
            <person name="Bills G."/>
            <person name="Bluhm B."/>
            <person name="Cannon C."/>
            <person name="Castanera R."/>
            <person name="Culley D."/>
            <person name="Daum C."/>
            <person name="Ezra D."/>
            <person name="Gonzalez J."/>
            <person name="Henrissat B."/>
            <person name="Kuo A."/>
            <person name="Liang C."/>
            <person name="Lipzen A."/>
            <person name="Lutzoni F."/>
            <person name="Magnuson J."/>
            <person name="Mondo S."/>
            <person name="Nolan M."/>
            <person name="Ohm R."/>
            <person name="Pangilinan J."/>
            <person name="Park H.-J."/>
            <person name="Ramirez L."/>
            <person name="Alfaro M."/>
            <person name="Sun H."/>
            <person name="Tritt A."/>
            <person name="Yoshinaga Y."/>
            <person name="Zwiers L.-H."/>
            <person name="Turgeon B."/>
            <person name="Goodwin S."/>
            <person name="Spatafora J."/>
            <person name="Crous P."/>
            <person name="Grigoriev I."/>
        </authorList>
    </citation>
    <scope>NUCLEOTIDE SEQUENCE</scope>
    <source>
        <strain evidence="2">CBS 110217</strain>
    </source>
</reference>